<evidence type="ECO:0000256" key="1">
    <source>
        <dbReference type="ARBA" id="ARBA00001946"/>
    </source>
</evidence>
<comment type="cofactor">
    <cofactor evidence="1 6">
        <name>Mg(2+)</name>
        <dbReference type="ChEBI" id="CHEBI:18420"/>
    </cofactor>
</comment>
<evidence type="ECO:0000313" key="9">
    <source>
        <dbReference type="Proteomes" id="UP000001231"/>
    </source>
</evidence>
<gene>
    <name evidence="6" type="primary">nudJ</name>
    <name evidence="8" type="ordered locus">Kkor_1098</name>
</gene>
<dbReference type="InterPro" id="IPR020084">
    <property type="entry name" value="NUDIX_hydrolase_CS"/>
</dbReference>
<protein>
    <recommendedName>
        <fullName evidence="4 6">Phosphatase NudJ</fullName>
        <ecNumber evidence="6">3.6.1.-</ecNumber>
    </recommendedName>
</protein>
<dbReference type="PANTHER" id="PTHR43222:SF11">
    <property type="entry name" value="PHOSPHATASE NUDJ"/>
    <property type="match status" value="1"/>
</dbReference>
<evidence type="ECO:0000259" key="7">
    <source>
        <dbReference type="PROSITE" id="PS51462"/>
    </source>
</evidence>
<keyword evidence="9" id="KW-1185">Reference proteome</keyword>
<evidence type="ECO:0000256" key="3">
    <source>
        <dbReference type="ARBA" id="ARBA00011245"/>
    </source>
</evidence>
<reference evidence="8 9" key="1">
    <citation type="journal article" date="2009" name="Stand. Genomic Sci.">
        <title>Complete genome sequence of Kangiella koreensis type strain (SW-125).</title>
        <authorList>
            <person name="Han C."/>
            <person name="Sikorski J."/>
            <person name="Lapidus A."/>
            <person name="Nolan M."/>
            <person name="Glavina Del Rio T."/>
            <person name="Tice H."/>
            <person name="Cheng J.F."/>
            <person name="Lucas S."/>
            <person name="Chen F."/>
            <person name="Copeland A."/>
            <person name="Ivanova N."/>
            <person name="Mavromatis K."/>
            <person name="Ovchinnikova G."/>
            <person name="Pati A."/>
            <person name="Bruce D."/>
            <person name="Goodwin L."/>
            <person name="Pitluck S."/>
            <person name="Chen A."/>
            <person name="Palaniappan K."/>
            <person name="Land M."/>
            <person name="Hauser L."/>
            <person name="Chang Y.J."/>
            <person name="Jeffries C.D."/>
            <person name="Chain P."/>
            <person name="Saunders E."/>
            <person name="Brettin T."/>
            <person name="Goker M."/>
            <person name="Tindall B.J."/>
            <person name="Bristow J."/>
            <person name="Eisen J.A."/>
            <person name="Markowitz V."/>
            <person name="Hugenholtz P."/>
            <person name="Kyrpides N.C."/>
            <person name="Klenk H.P."/>
            <person name="Detter J.C."/>
        </authorList>
    </citation>
    <scope>NUCLEOTIDE SEQUENCE [LARGE SCALE GENOMIC DNA]</scope>
    <source>
        <strain evidence="9">DSM 16069 / KCTC 12182 / SW-125</strain>
    </source>
</reference>
<dbReference type="InterPro" id="IPR000086">
    <property type="entry name" value="NUDIX_hydrolase_dom"/>
</dbReference>
<dbReference type="InterPro" id="IPR033713">
    <property type="entry name" value="NudJ"/>
</dbReference>
<dbReference type="CDD" id="cd03675">
    <property type="entry name" value="NUDIX_Hydrolase"/>
    <property type="match status" value="1"/>
</dbReference>
<comment type="subunit">
    <text evidence="3 6">Monomer.</text>
</comment>
<dbReference type="PANTHER" id="PTHR43222">
    <property type="entry name" value="NUDIX HYDROLASE 23"/>
    <property type="match status" value="1"/>
</dbReference>
<sequence length="167" mass="18949">MLPVHVTVAAIIEHNDRFLMVEEKTSRGEIVFNQPAGHLESDESLVDAIIREVKEETGLIFKPNELVGTYTLNPAANNQYYQRFCFTGNVQQPLKLAPEDSDIIAAHWMTIDEILAVLPQHRTGLIVQCLKDYLKGQRFSLESLLCTQDELALQREGINFLKQLQAK</sequence>
<dbReference type="eggNOG" id="COG1051">
    <property type="taxonomic scope" value="Bacteria"/>
</dbReference>
<comment type="similarity">
    <text evidence="2 6">Belongs to the Nudix hydrolase family. NudJ subfamily.</text>
</comment>
<dbReference type="HOGENOM" id="CLU_037162_6_1_6"/>
<dbReference type="PROSITE" id="PS51462">
    <property type="entry name" value="NUDIX"/>
    <property type="match status" value="1"/>
</dbReference>
<accession>C7RB75</accession>
<dbReference type="GO" id="GO:0017111">
    <property type="term" value="F:ribonucleoside triphosphate phosphatase activity"/>
    <property type="evidence" value="ECO:0007669"/>
    <property type="project" value="InterPro"/>
</dbReference>
<evidence type="ECO:0000256" key="6">
    <source>
        <dbReference type="RuleBase" id="RU364043"/>
    </source>
</evidence>
<evidence type="ECO:0000256" key="4">
    <source>
        <dbReference type="ARBA" id="ARBA00015552"/>
    </source>
</evidence>
<feature type="domain" description="Nudix hydrolase" evidence="7">
    <location>
        <begin position="3"/>
        <end position="132"/>
    </location>
</feature>
<dbReference type="PROSITE" id="PS00893">
    <property type="entry name" value="NUDIX_BOX"/>
    <property type="match status" value="1"/>
</dbReference>
<organism evidence="8 9">
    <name type="scientific">Kangiella koreensis (strain DSM 16069 / JCM 12317 / KCTC 12182 / SW-125)</name>
    <dbReference type="NCBI Taxonomy" id="523791"/>
    <lineage>
        <taxon>Bacteria</taxon>
        <taxon>Pseudomonadati</taxon>
        <taxon>Pseudomonadota</taxon>
        <taxon>Gammaproteobacteria</taxon>
        <taxon>Kangiellales</taxon>
        <taxon>Kangiellaceae</taxon>
        <taxon>Kangiella</taxon>
    </lineage>
</organism>
<proteinExistence type="inferred from homology"/>
<keyword evidence="6" id="KW-0460">Magnesium</keyword>
<name>C7RB75_KANKD</name>
<dbReference type="InParanoid" id="C7RB75"/>
<dbReference type="Gene3D" id="3.90.79.10">
    <property type="entry name" value="Nucleoside Triphosphate Pyrophosphohydrolase"/>
    <property type="match status" value="1"/>
</dbReference>
<evidence type="ECO:0000256" key="5">
    <source>
        <dbReference type="ARBA" id="ARBA00022801"/>
    </source>
</evidence>
<dbReference type="SUPFAM" id="SSF55811">
    <property type="entry name" value="Nudix"/>
    <property type="match status" value="1"/>
</dbReference>
<keyword evidence="5 6" id="KW-0378">Hydrolase</keyword>
<dbReference type="Pfam" id="PF00293">
    <property type="entry name" value="NUDIX"/>
    <property type="match status" value="1"/>
</dbReference>
<dbReference type="KEGG" id="kko:Kkor_1098"/>
<evidence type="ECO:0000313" key="8">
    <source>
        <dbReference type="EMBL" id="ACV26517.1"/>
    </source>
</evidence>
<dbReference type="FunCoup" id="C7RB75">
    <property type="interactions" value="22"/>
</dbReference>
<dbReference type="GO" id="GO:0004787">
    <property type="term" value="F:thiamine diphosphate phosphatase activity"/>
    <property type="evidence" value="ECO:0007669"/>
    <property type="project" value="InterPro"/>
</dbReference>
<dbReference type="Proteomes" id="UP000001231">
    <property type="component" value="Chromosome"/>
</dbReference>
<dbReference type="EMBL" id="CP001707">
    <property type="protein sequence ID" value="ACV26517.1"/>
    <property type="molecule type" value="Genomic_DNA"/>
</dbReference>
<dbReference type="RefSeq" id="WP_012801031.1">
    <property type="nucleotide sequence ID" value="NC_013166.1"/>
</dbReference>
<dbReference type="GO" id="GO:0017110">
    <property type="term" value="F:nucleoside diphosphate phosphatase activity"/>
    <property type="evidence" value="ECO:0007669"/>
    <property type="project" value="InterPro"/>
</dbReference>
<dbReference type="OrthoDB" id="8594221at2"/>
<dbReference type="AlphaFoldDB" id="C7RB75"/>
<evidence type="ECO:0000256" key="2">
    <source>
        <dbReference type="ARBA" id="ARBA00007608"/>
    </source>
</evidence>
<dbReference type="STRING" id="523791.Kkor_1098"/>
<dbReference type="EC" id="3.6.1.-" evidence="6"/>
<dbReference type="InterPro" id="IPR015797">
    <property type="entry name" value="NUDIX_hydrolase-like_dom_sf"/>
</dbReference>